<accession>A0A1I2WQU0</accession>
<proteinExistence type="predicted"/>
<name>A0A1I2WQU0_9BACT</name>
<feature type="region of interest" description="Disordered" evidence="1">
    <location>
        <begin position="27"/>
        <end position="57"/>
    </location>
</feature>
<evidence type="ECO:0000313" key="2">
    <source>
        <dbReference type="EMBL" id="SFH03703.1"/>
    </source>
</evidence>
<dbReference type="RefSeq" id="WP_175491087.1">
    <property type="nucleotide sequence ID" value="NZ_FOOT01000005.1"/>
</dbReference>
<protein>
    <submittedName>
        <fullName evidence="2">Uncharacterized protein</fullName>
    </submittedName>
</protein>
<dbReference type="EMBL" id="FOOT01000005">
    <property type="protein sequence ID" value="SFH03703.1"/>
    <property type="molecule type" value="Genomic_DNA"/>
</dbReference>
<evidence type="ECO:0000313" key="3">
    <source>
        <dbReference type="Proteomes" id="UP000198724"/>
    </source>
</evidence>
<dbReference type="Proteomes" id="UP000198724">
    <property type="component" value="Unassembled WGS sequence"/>
</dbReference>
<organism evidence="2 3">
    <name type="scientific">Pontibacter chinhatensis</name>
    <dbReference type="NCBI Taxonomy" id="1436961"/>
    <lineage>
        <taxon>Bacteria</taxon>
        <taxon>Pseudomonadati</taxon>
        <taxon>Bacteroidota</taxon>
        <taxon>Cytophagia</taxon>
        <taxon>Cytophagales</taxon>
        <taxon>Hymenobacteraceae</taxon>
        <taxon>Pontibacter</taxon>
    </lineage>
</organism>
<sequence>MTARAGAIDLFPAFGLSALWMLRCPKGSPQRSEEQLQAHRAMPEGEASGLGGSQSWR</sequence>
<dbReference type="AlphaFoldDB" id="A0A1I2WQU0"/>
<feature type="compositionally biased region" description="Gly residues" evidence="1">
    <location>
        <begin position="48"/>
        <end position="57"/>
    </location>
</feature>
<keyword evidence="3" id="KW-1185">Reference proteome</keyword>
<gene>
    <name evidence="2" type="ORF">SAMN05421739_105158</name>
</gene>
<feature type="compositionally biased region" description="Basic and acidic residues" evidence="1">
    <location>
        <begin position="31"/>
        <end position="43"/>
    </location>
</feature>
<reference evidence="3" key="1">
    <citation type="submission" date="2016-10" db="EMBL/GenBank/DDBJ databases">
        <authorList>
            <person name="Varghese N."/>
            <person name="Submissions S."/>
        </authorList>
    </citation>
    <scope>NUCLEOTIDE SEQUENCE [LARGE SCALE GENOMIC DNA]</scope>
    <source>
        <strain evidence="3">LP51</strain>
    </source>
</reference>
<evidence type="ECO:0000256" key="1">
    <source>
        <dbReference type="SAM" id="MobiDB-lite"/>
    </source>
</evidence>